<evidence type="ECO:0000313" key="2">
    <source>
        <dbReference type="Proteomes" id="UP000822862"/>
    </source>
</evidence>
<protein>
    <submittedName>
        <fullName evidence="1">Uncharacterized protein</fullName>
    </submittedName>
</protein>
<proteinExistence type="predicted"/>
<reference evidence="1 2" key="1">
    <citation type="submission" date="2021-05" db="EMBL/GenBank/DDBJ databases">
        <title>Ecology and evolution of chlamydial symbionts of arthropods.</title>
        <authorList>
            <person name="Halter T."/>
            <person name="Sixt B.S."/>
            <person name="Toenshoff E.R."/>
            <person name="Koestlbacher S."/>
            <person name="Schulz F."/>
            <person name="Kostanjsek R."/>
            <person name="Collingro A."/>
            <person name="Hendrickx F."/>
            <person name="Horn M."/>
        </authorList>
    </citation>
    <scope>NUCLEOTIDE SEQUENCE [LARGE SCALE GENOMIC DNA]</scope>
    <source>
        <strain evidence="1 2">15C</strain>
    </source>
</reference>
<dbReference type="RefSeq" id="WP_194844668.1">
    <property type="nucleotide sequence ID" value="NZ_CP075585.1"/>
</dbReference>
<name>A0ABX8Z1P0_9BACT</name>
<keyword evidence="2" id="KW-1185">Reference proteome</keyword>
<evidence type="ECO:0000313" key="1">
    <source>
        <dbReference type="EMBL" id="QZA58838.1"/>
    </source>
</evidence>
<sequence length="77" mass="8570">MTSCITSSANALSNSLIQTEQVSSTVFLQNIKNSYQAQIDHLLSILSGISYRLNLAQRKETTNSYSIVEKTLCRVRS</sequence>
<dbReference type="EMBL" id="CP075585">
    <property type="protein sequence ID" value="QZA58838.1"/>
    <property type="molecule type" value="Genomic_DNA"/>
</dbReference>
<gene>
    <name evidence="1" type="ORF">RHAB15C_0000717</name>
</gene>
<dbReference type="Proteomes" id="UP000822862">
    <property type="component" value="Chromosome"/>
</dbReference>
<organism evidence="1 2">
    <name type="scientific">Candidatus Rhabdochlamydia porcellionis</name>
    <dbReference type="NCBI Taxonomy" id="225148"/>
    <lineage>
        <taxon>Bacteria</taxon>
        <taxon>Pseudomonadati</taxon>
        <taxon>Chlamydiota</taxon>
        <taxon>Chlamydiia</taxon>
        <taxon>Parachlamydiales</taxon>
        <taxon>Candidatus Rhabdochlamydiaceae</taxon>
        <taxon>Candidatus Rhabdochlamydia</taxon>
    </lineage>
</organism>
<accession>A0ABX8Z1P0</accession>